<dbReference type="Gene3D" id="1.10.510.10">
    <property type="entry name" value="Transferase(Phosphotransferase) domain 1"/>
    <property type="match status" value="1"/>
</dbReference>
<evidence type="ECO:0000313" key="2">
    <source>
        <dbReference type="EMBL" id="QJC19098.1"/>
    </source>
</evidence>
<dbReference type="GeneID" id="920211"/>
<dbReference type="PROSITE" id="PS00109">
    <property type="entry name" value="PROTEIN_KINASE_TYR"/>
    <property type="match status" value="1"/>
</dbReference>
<gene>
    <name evidence="2" type="primary">PK</name>
</gene>
<feature type="domain" description="Protein kinase" evidence="1">
    <location>
        <begin position="81"/>
        <end position="430"/>
    </location>
</feature>
<accession>A0A858PWM2</accession>
<dbReference type="SUPFAM" id="SSF56112">
    <property type="entry name" value="Protein kinase-like (PK-like)"/>
    <property type="match status" value="1"/>
</dbReference>
<sequence length="434" mass="49414">MEPTSPMDQKMTPQETQSCIGDLGPSLMSLLRPPLTHSQTHGTIIEDMVLYNKHLSVCDVSEEKISLKVARCMLNCNHEQLNKKVTLGSGSFGSVRPLGPKKCVKTFFNVSANFYHELIMSDIIFMAHMRAHDPLRTRSLMVYLTACVNCQAIVLPRYTGSLSSFTGWDEVSADMLAHEFASLYNAIGFLNDECGIFHCDVSLGNILIDRGYGGSKFGKLVLGDFGISCFHYGNTYTNVTLKSPRGKVLYNLYSLRCPFFICADSYKPASILYKCYLLNFERKYLNFKEHEMVIGKYQAKVIDLAALGYCLYTCIEHMLDIKNERPSEMFYAKTVNDRTHLMYYLQFMAPKVVMSELLSYVWDTQIDLGLDSKGRANKISLHGEHMKQFRQWCHELTGRYKQCLLNQQQKIATSRDLKVIVLKLVSLDFFTAFG</sequence>
<dbReference type="InterPro" id="IPR011009">
    <property type="entry name" value="Kinase-like_dom_sf"/>
</dbReference>
<proteinExistence type="predicted"/>
<organismHost>
    <name type="scientific">Felis catus</name>
    <name type="common">Cat</name>
    <name type="synonym">Felis silvestris catus</name>
    <dbReference type="NCBI Taxonomy" id="9685"/>
</organismHost>
<organismHost>
    <name type="scientific">Panthera leo</name>
    <name type="common">Lion</name>
    <dbReference type="NCBI Taxonomy" id="9689"/>
</organismHost>
<dbReference type="GO" id="GO:0004672">
    <property type="term" value="F:protein kinase activity"/>
    <property type="evidence" value="ECO:0007669"/>
    <property type="project" value="InterPro"/>
</dbReference>
<organismHost>
    <name type="scientific">Bos taurus</name>
    <name type="common">Bovine</name>
    <dbReference type="NCBI Taxonomy" id="9913"/>
</organismHost>
<name>A0A858PWM2_BHV4</name>
<organism evidence="2">
    <name type="scientific">Bovine herpesvirus 4</name>
    <name type="common">BoHV-4</name>
    <name type="synonym">Movar virus</name>
    <dbReference type="NCBI Taxonomy" id="10385"/>
    <lineage>
        <taxon>Viruses</taxon>
        <taxon>Duplodnaviria</taxon>
        <taxon>Heunggongvirae</taxon>
        <taxon>Peploviricota</taxon>
        <taxon>Herviviricetes</taxon>
        <taxon>Herpesvirales</taxon>
        <taxon>Orthoherpesviridae</taxon>
        <taxon>Gammaherpesvirinae</taxon>
        <taxon>Rhadinovirus</taxon>
        <taxon>Rhadinovirus bovinegamma4</taxon>
    </lineage>
</organism>
<dbReference type="PROSITE" id="PS50011">
    <property type="entry name" value="PROTEIN_KINASE_DOM"/>
    <property type="match status" value="1"/>
</dbReference>
<dbReference type="KEGG" id="vg:920211"/>
<dbReference type="GO" id="GO:0005524">
    <property type="term" value="F:ATP binding"/>
    <property type="evidence" value="ECO:0007669"/>
    <property type="project" value="InterPro"/>
</dbReference>
<dbReference type="InterPro" id="IPR000719">
    <property type="entry name" value="Prot_kinase_dom"/>
</dbReference>
<dbReference type="SMART" id="SM00220">
    <property type="entry name" value="S_TKc"/>
    <property type="match status" value="1"/>
</dbReference>
<reference evidence="2" key="1">
    <citation type="submission" date="2019-10" db="EMBL/GenBank/DDBJ databases">
        <title>Experimental infection of calves with contemporary bovine gammaherpesvirus type 4.</title>
        <authorList>
            <person name="Bauermann F."/>
            <person name="Kutish G."/>
            <person name="Diel D."/>
            <person name="Falkenberg S."/>
            <person name="Martins M."/>
            <person name="Flores E."/>
        </authorList>
    </citation>
    <scope>NUCLEOTIDE SEQUENCE</scope>
    <source>
        <strain evidence="2">SD16-38</strain>
    </source>
</reference>
<dbReference type="InterPro" id="IPR008266">
    <property type="entry name" value="Tyr_kinase_AS"/>
</dbReference>
<dbReference type="RefSeq" id="NP_076528.1">
    <property type="nucleotide sequence ID" value="NC_002665.1"/>
</dbReference>
<dbReference type="EMBL" id="MN551083">
    <property type="protein sequence ID" value="QJC19098.1"/>
    <property type="molecule type" value="Genomic_DNA"/>
</dbReference>
<keyword evidence="2" id="KW-0808">Transferase</keyword>
<keyword evidence="2" id="KW-0418">Kinase</keyword>
<evidence type="ECO:0000259" key="1">
    <source>
        <dbReference type="PROSITE" id="PS50011"/>
    </source>
</evidence>
<protein>
    <submittedName>
        <fullName evidence="2">Kinase</fullName>
    </submittedName>
</protein>